<gene>
    <name evidence="1" type="ORF">GGQ73_004449</name>
</gene>
<dbReference type="Proteomes" id="UP000565286">
    <property type="component" value="Unassembled WGS sequence"/>
</dbReference>
<dbReference type="AlphaFoldDB" id="A0A7W6CA36"/>
<keyword evidence="2" id="KW-1185">Reference proteome</keyword>
<dbReference type="EMBL" id="JACIDV010000018">
    <property type="protein sequence ID" value="MBB3948462.1"/>
    <property type="molecule type" value="Genomic_DNA"/>
</dbReference>
<evidence type="ECO:0000313" key="1">
    <source>
        <dbReference type="EMBL" id="MBB3948462.1"/>
    </source>
</evidence>
<proteinExistence type="predicted"/>
<organism evidence="1 2">
    <name type="scientific">Rhizobium skierniewicense</name>
    <dbReference type="NCBI Taxonomy" id="984260"/>
    <lineage>
        <taxon>Bacteria</taxon>
        <taxon>Pseudomonadati</taxon>
        <taxon>Pseudomonadota</taxon>
        <taxon>Alphaproteobacteria</taxon>
        <taxon>Hyphomicrobiales</taxon>
        <taxon>Rhizobiaceae</taxon>
        <taxon>Rhizobium/Agrobacterium group</taxon>
        <taxon>Rhizobium</taxon>
    </lineage>
</organism>
<protein>
    <submittedName>
        <fullName evidence="1">Uncharacterized protein</fullName>
    </submittedName>
</protein>
<comment type="caution">
    <text evidence="1">The sequence shown here is derived from an EMBL/GenBank/DDBJ whole genome shotgun (WGS) entry which is preliminary data.</text>
</comment>
<accession>A0A7W6CA36</accession>
<name>A0A7W6CA36_9HYPH</name>
<reference evidence="1 2" key="1">
    <citation type="submission" date="2020-08" db="EMBL/GenBank/DDBJ databases">
        <title>Genomic Encyclopedia of Type Strains, Phase IV (KMG-IV): sequencing the most valuable type-strain genomes for metagenomic binning, comparative biology and taxonomic classification.</title>
        <authorList>
            <person name="Goeker M."/>
        </authorList>
    </citation>
    <scope>NUCLEOTIDE SEQUENCE [LARGE SCALE GENOMIC DNA]</scope>
    <source>
        <strain evidence="1 2">DSM 26438</strain>
    </source>
</reference>
<evidence type="ECO:0000313" key="2">
    <source>
        <dbReference type="Proteomes" id="UP000565286"/>
    </source>
</evidence>
<dbReference type="RefSeq" id="WP_183897785.1">
    <property type="nucleotide sequence ID" value="NZ_JACIDV010000018.1"/>
</dbReference>
<sequence length="91" mass="10261">MDAGVGIDTAIHKDAWKDTSIICEIVCFDFKEARQRATDEAMRIASLPVPKASLHHVEQLAFFQGVARCSAEVWKYTMFIPVLEAHLRLKS</sequence>